<evidence type="ECO:0000313" key="12">
    <source>
        <dbReference type="EMBL" id="MBC2116041.1"/>
    </source>
</evidence>
<dbReference type="EMBL" id="JAARXI010000002">
    <property type="protein sequence ID" value="MBC2116041.1"/>
    <property type="molecule type" value="Genomic_DNA"/>
</dbReference>
<dbReference type="Proteomes" id="UP000529446">
    <property type="component" value="Unassembled WGS sequence"/>
</dbReference>
<dbReference type="RefSeq" id="WP_036085929.1">
    <property type="nucleotide sequence ID" value="NZ_CBCSHQ010000004.1"/>
</dbReference>
<evidence type="ECO:0000313" key="7">
    <source>
        <dbReference type="EMBL" id="MBC1490344.1"/>
    </source>
</evidence>
<dbReference type="InterPro" id="IPR035940">
    <property type="entry name" value="CAP_sf"/>
</dbReference>
<dbReference type="Proteomes" id="UP000543379">
    <property type="component" value="Unassembled WGS sequence"/>
</dbReference>
<keyword evidence="1" id="KW-1133">Transmembrane helix</keyword>
<name>A0A099W7H7_9LIST</name>
<dbReference type="EMBL" id="JAAROV010000001">
    <property type="protein sequence ID" value="MBC1315590.1"/>
    <property type="molecule type" value="Genomic_DNA"/>
</dbReference>
<dbReference type="CDD" id="cd05379">
    <property type="entry name" value="CAP_bacterial"/>
    <property type="match status" value="1"/>
</dbReference>
<dbReference type="EMBL" id="JAARYH010000001">
    <property type="protein sequence ID" value="MBC2165380.1"/>
    <property type="molecule type" value="Genomic_DNA"/>
</dbReference>
<dbReference type="Proteomes" id="UP000519573">
    <property type="component" value="Unassembled WGS sequence"/>
</dbReference>
<evidence type="ECO:0000313" key="11">
    <source>
        <dbReference type="EMBL" id="MBC1792037.1"/>
    </source>
</evidence>
<dbReference type="EMBL" id="JAARMV010000002">
    <property type="protein sequence ID" value="MBC2372580.1"/>
    <property type="molecule type" value="Genomic_DNA"/>
</dbReference>
<dbReference type="EMBL" id="JAARRW010000001">
    <property type="protein sequence ID" value="MBC1560687.1"/>
    <property type="molecule type" value="Genomic_DNA"/>
</dbReference>
<keyword evidence="1" id="KW-0472">Membrane</keyword>
<dbReference type="PANTHER" id="PTHR31157">
    <property type="entry name" value="SCP DOMAIN-CONTAINING PROTEIN"/>
    <property type="match status" value="1"/>
</dbReference>
<proteinExistence type="predicted"/>
<dbReference type="Proteomes" id="UP000029844">
    <property type="component" value="Unassembled WGS sequence"/>
</dbReference>
<evidence type="ECO:0000313" key="26">
    <source>
        <dbReference type="Proteomes" id="UP000546244"/>
    </source>
</evidence>
<evidence type="ECO:0000313" key="29">
    <source>
        <dbReference type="Proteomes" id="UP000586951"/>
    </source>
</evidence>
<evidence type="ECO:0000313" key="16">
    <source>
        <dbReference type="EMBL" id="MBC2372580.1"/>
    </source>
</evidence>
<comment type="caution">
    <text evidence="4">The sequence shown here is derived from an EMBL/GenBank/DDBJ whole genome shotgun (WGS) entry which is preliminary data.</text>
</comment>
<dbReference type="EMBL" id="JAAROL010000001">
    <property type="protein sequence ID" value="MBC1330741.1"/>
    <property type="molecule type" value="Genomic_DNA"/>
</dbReference>
<dbReference type="Proteomes" id="UP000547643">
    <property type="component" value="Unassembled WGS sequence"/>
</dbReference>
<dbReference type="Proteomes" id="UP000546244">
    <property type="component" value="Unassembled WGS sequence"/>
</dbReference>
<dbReference type="STRING" id="1552123.EP57_09225"/>
<dbReference type="Pfam" id="PF00188">
    <property type="entry name" value="CAP"/>
    <property type="match status" value="1"/>
</dbReference>
<dbReference type="GeneID" id="58717553"/>
<evidence type="ECO:0000313" key="20">
    <source>
        <dbReference type="Proteomes" id="UP000532866"/>
    </source>
</evidence>
<dbReference type="eggNOG" id="COG2340">
    <property type="taxonomic scope" value="Bacteria"/>
</dbReference>
<evidence type="ECO:0000313" key="13">
    <source>
        <dbReference type="EMBL" id="MBC2165380.1"/>
    </source>
</evidence>
<dbReference type="EMBL" id="JAARVG010000001">
    <property type="protein sequence ID" value="MBC1792037.1"/>
    <property type="molecule type" value="Genomic_DNA"/>
</dbReference>
<dbReference type="InterPro" id="IPR029410">
    <property type="entry name" value="CAP_assoc"/>
</dbReference>
<evidence type="ECO:0000313" key="28">
    <source>
        <dbReference type="Proteomes" id="UP000550367"/>
    </source>
</evidence>
<dbReference type="OrthoDB" id="9783944at2"/>
<evidence type="ECO:0000259" key="2">
    <source>
        <dbReference type="Pfam" id="PF00188"/>
    </source>
</evidence>
<evidence type="ECO:0000313" key="4">
    <source>
        <dbReference type="EMBL" id="KGL40726.1"/>
    </source>
</evidence>
<evidence type="ECO:0000313" key="6">
    <source>
        <dbReference type="EMBL" id="MBC1330741.1"/>
    </source>
</evidence>
<evidence type="ECO:0000313" key="5">
    <source>
        <dbReference type="EMBL" id="MBC1315590.1"/>
    </source>
</evidence>
<dbReference type="EMBL" id="JAARRU010000001">
    <property type="protein sequence ID" value="MBC1564460.1"/>
    <property type="molecule type" value="Genomic_DNA"/>
</dbReference>
<dbReference type="EMBL" id="JNFA01000023">
    <property type="protein sequence ID" value="KGL40726.1"/>
    <property type="molecule type" value="Genomic_DNA"/>
</dbReference>
<evidence type="ECO:0000313" key="21">
    <source>
        <dbReference type="Proteomes" id="UP000533953"/>
    </source>
</evidence>
<evidence type="ECO:0000313" key="14">
    <source>
        <dbReference type="EMBL" id="MBC2176942.1"/>
    </source>
</evidence>
<evidence type="ECO:0000256" key="1">
    <source>
        <dbReference type="SAM" id="Phobius"/>
    </source>
</evidence>
<evidence type="ECO:0000313" key="15">
    <source>
        <dbReference type="EMBL" id="MBC2242685.1"/>
    </source>
</evidence>
<dbReference type="EMBL" id="JAARUV010000001">
    <property type="protein sequence ID" value="MBC1777914.1"/>
    <property type="molecule type" value="Genomic_DNA"/>
</dbReference>
<keyword evidence="1" id="KW-0812">Transmembrane</keyword>
<feature type="domain" description="CAP-associated" evidence="3">
    <location>
        <begin position="67"/>
        <end position="206"/>
    </location>
</feature>
<protein>
    <submittedName>
        <fullName evidence="5">CAP domain-containing protein</fullName>
    </submittedName>
    <submittedName>
        <fullName evidence="4">Membrane protein</fullName>
    </submittedName>
</protein>
<dbReference type="Proteomes" id="UP000539064">
    <property type="component" value="Unassembled WGS sequence"/>
</dbReference>
<dbReference type="Proteomes" id="UP000532866">
    <property type="component" value="Unassembled WGS sequence"/>
</dbReference>
<dbReference type="SUPFAM" id="SSF55797">
    <property type="entry name" value="PR-1-like"/>
    <property type="match status" value="1"/>
</dbReference>
<dbReference type="Proteomes" id="UP000541955">
    <property type="component" value="Unassembled WGS sequence"/>
</dbReference>
<gene>
    <name evidence="4" type="ORF">EP57_09225</name>
    <name evidence="6" type="ORF">HB759_02145</name>
    <name evidence="5" type="ORF">HB811_02285</name>
    <name evidence="8" type="ORF">HB902_01295</name>
    <name evidence="9" type="ORF">HB907_03525</name>
    <name evidence="16" type="ORF">HBP98_11265</name>
    <name evidence="10" type="ORF">HCA46_03610</name>
    <name evidence="11" type="ORF">HCA52_01300</name>
    <name evidence="12" type="ORF">HCB06_05355</name>
    <name evidence="15" type="ORF">HCB25_01325</name>
    <name evidence="13" type="ORF">HCB26_02165</name>
    <name evidence="14" type="ORF">HCB27_09960</name>
    <name evidence="7" type="ORF">HCI99_00730</name>
</gene>
<dbReference type="EMBL" id="JAARYD010000004">
    <property type="protein sequence ID" value="MBC2176942.1"/>
    <property type="molecule type" value="Genomic_DNA"/>
</dbReference>
<feature type="domain" description="SCP" evidence="2">
    <location>
        <begin position="237"/>
        <end position="346"/>
    </location>
</feature>
<dbReference type="Pfam" id="PF14504">
    <property type="entry name" value="CAP_assoc_N"/>
    <property type="match status" value="1"/>
</dbReference>
<evidence type="ECO:0000313" key="18">
    <source>
        <dbReference type="Proteomes" id="UP000519573"/>
    </source>
</evidence>
<dbReference type="Proteomes" id="UP000533953">
    <property type="component" value="Unassembled WGS sequence"/>
</dbReference>
<reference evidence="4 17" key="1">
    <citation type="submission" date="2014-05" db="EMBL/GenBank/DDBJ databases">
        <title>Novel Listeriaceae from food processing environments.</title>
        <authorList>
            <person name="den Bakker H.C."/>
        </authorList>
    </citation>
    <scope>NUCLEOTIDE SEQUENCE [LARGE SCALE GENOMIC DNA]</scope>
    <source>
        <strain evidence="4 17">FSL A5-0281</strain>
    </source>
</reference>
<evidence type="ECO:0000313" key="25">
    <source>
        <dbReference type="Proteomes" id="UP000543379"/>
    </source>
</evidence>
<evidence type="ECO:0000313" key="17">
    <source>
        <dbReference type="Proteomes" id="UP000029844"/>
    </source>
</evidence>
<sequence length="350" mass="40361">MRFILRTLAVVVICLFIGYYTDLFFEKPTEVNSVDDKAVQQGNVDKNKTDDGKAKVENQASLAVYVNKDVEVLEKRYGAPKRKDATPYGYQNYIFHRSDGQYMQVGVLNNRVQTIYALGEDLPLKPFEIGMDTEKVFLNMKLQSEITFNYQDNYYRFELSEDELNIRPLISLGGGVYAQVNFDKFESKVISIRYFNKLSLIKMHPYEMTYQGDIFKDKVTDAQWDAIDKASDQQVFDITNIFRKRYDAGELVWNERVAEVAFGHSVDMQQNNYFDHDSPKYGSLADRMSQAGIDYQKAAENIASNYLDGPAAVEGWLNSAGHRKNLFDKSFTDIGSGTYRKYYTQNFLQK</sequence>
<dbReference type="AlphaFoldDB" id="A0A099W7H7"/>
<dbReference type="Proteomes" id="UP000550367">
    <property type="component" value="Unassembled WGS sequence"/>
</dbReference>
<dbReference type="EMBL" id="JAASTX010000001">
    <property type="protein sequence ID" value="MBC1490344.1"/>
    <property type="molecule type" value="Genomic_DNA"/>
</dbReference>
<accession>A0A099W7H7</accession>
<dbReference type="Proteomes" id="UP000586951">
    <property type="component" value="Unassembled WGS sequence"/>
</dbReference>
<evidence type="ECO:0000313" key="27">
    <source>
        <dbReference type="Proteomes" id="UP000547643"/>
    </source>
</evidence>
<evidence type="ECO:0000313" key="23">
    <source>
        <dbReference type="Proteomes" id="UP000541735"/>
    </source>
</evidence>
<evidence type="ECO:0000313" key="19">
    <source>
        <dbReference type="Proteomes" id="UP000529446"/>
    </source>
</evidence>
<dbReference type="Gene3D" id="3.40.33.10">
    <property type="entry name" value="CAP"/>
    <property type="match status" value="1"/>
</dbReference>
<dbReference type="InterPro" id="IPR014044">
    <property type="entry name" value="CAP_dom"/>
</dbReference>
<reference evidence="18 19" key="2">
    <citation type="submission" date="2020-03" db="EMBL/GenBank/DDBJ databases">
        <title>Soil Listeria distribution.</title>
        <authorList>
            <person name="Liao J."/>
            <person name="Wiedmann M."/>
        </authorList>
    </citation>
    <scope>NUCLEOTIDE SEQUENCE [LARGE SCALE GENOMIC DNA]</scope>
    <source>
        <strain evidence="15 28">FSL L7-0153</strain>
        <strain evidence="13 18">FSL L7-0245</strain>
        <strain evidence="14 23">FSL L7-0259</strain>
        <strain evidence="12 19">FSL L7-0360</strain>
        <strain evidence="11 22">FSL L7-0978</strain>
        <strain evidence="10 27">FSL L7-1017</strain>
        <strain evidence="8 24">FSL L7-1387</strain>
        <strain evidence="9 29">FSL L7-1427</strain>
        <strain evidence="7 21">FSL L7-1547</strain>
        <strain evidence="5 25">FSL L7-1816</strain>
        <strain evidence="6 20">FSL L7-1833</strain>
        <strain evidence="16 26">FSL L7-1850</strain>
    </source>
</reference>
<evidence type="ECO:0000313" key="9">
    <source>
        <dbReference type="EMBL" id="MBC1564460.1"/>
    </source>
</evidence>
<evidence type="ECO:0000313" key="8">
    <source>
        <dbReference type="EMBL" id="MBC1560687.1"/>
    </source>
</evidence>
<dbReference type="Proteomes" id="UP000541735">
    <property type="component" value="Unassembled WGS sequence"/>
</dbReference>
<keyword evidence="17" id="KW-1185">Reference proteome</keyword>
<evidence type="ECO:0000313" key="10">
    <source>
        <dbReference type="EMBL" id="MBC1777914.1"/>
    </source>
</evidence>
<evidence type="ECO:0000313" key="24">
    <source>
        <dbReference type="Proteomes" id="UP000541955"/>
    </source>
</evidence>
<dbReference type="PANTHER" id="PTHR31157:SF26">
    <property type="entry name" value="SCP-LIKE EXTRACELLULAR PROTEIN"/>
    <property type="match status" value="1"/>
</dbReference>
<evidence type="ECO:0000259" key="3">
    <source>
        <dbReference type="Pfam" id="PF14504"/>
    </source>
</evidence>
<evidence type="ECO:0000313" key="22">
    <source>
        <dbReference type="Proteomes" id="UP000539064"/>
    </source>
</evidence>
<organism evidence="4 17">
    <name type="scientific">Listeria booriae</name>
    <dbReference type="NCBI Taxonomy" id="1552123"/>
    <lineage>
        <taxon>Bacteria</taxon>
        <taxon>Bacillati</taxon>
        <taxon>Bacillota</taxon>
        <taxon>Bacilli</taxon>
        <taxon>Bacillales</taxon>
        <taxon>Listeriaceae</taxon>
        <taxon>Listeria</taxon>
    </lineage>
</organism>
<feature type="transmembrane region" description="Helical" evidence="1">
    <location>
        <begin position="7"/>
        <end position="25"/>
    </location>
</feature>
<dbReference type="EMBL" id="JAARYY010000001">
    <property type="protein sequence ID" value="MBC2242685.1"/>
    <property type="molecule type" value="Genomic_DNA"/>
</dbReference>